<proteinExistence type="inferred from homology"/>
<dbReference type="PANTHER" id="PTHR11091:SF0">
    <property type="entry name" value="MALATE DEHYDROGENASE"/>
    <property type="match status" value="1"/>
</dbReference>
<name>A0A5P2QUM9_9RHOB</name>
<dbReference type="AlphaFoldDB" id="A0A5P2QUM9"/>
<evidence type="ECO:0000256" key="2">
    <source>
        <dbReference type="ARBA" id="ARBA00023002"/>
    </source>
</evidence>
<dbReference type="InterPro" id="IPR043144">
    <property type="entry name" value="Mal/L-sulf/L-lact_DH-like_ah"/>
</dbReference>
<accession>A0A5P2QUM9</accession>
<protein>
    <submittedName>
        <fullName evidence="3">Ldh family oxidoreductase</fullName>
    </submittedName>
</protein>
<gene>
    <name evidence="3" type="ORF">FOB51_16660</name>
</gene>
<dbReference type="PANTHER" id="PTHR11091">
    <property type="entry name" value="OXIDOREDUCTASE-RELATED"/>
    <property type="match status" value="1"/>
</dbReference>
<sequence>MSTPERLSLAERLTGIAGQEQVGFADLHDAVLRIFGCCGLTAEDAALAAEVVLYPQLVGLDSHGVATMALYVRGLLDGTIKAAPDLRFHQTLPATALLEADNGLGLIVGHKAMARALDLAAINGLGAVAVRNSSHFGSAGYFARQAAERGMIGLAFSNSAPAIAPTGGTRAMLGTNPIGAAAPVGGGSPFVIDMALTTVARSKLRQDLAQGRTTIPDGWAIDEEGRPTNETAAAIEGSLLPIGGAKGYGLAVLVELLCSALPDGPPGADITYEHMVRRPSGIGHFFLALEPAGFAGRAAFAEGAARLSHMITVSPAADLVAPPRLPGVRGARLAQARRAQGIPMGEPLRAALLAVAGMVAGA</sequence>
<dbReference type="RefSeq" id="WP_150351251.1">
    <property type="nucleotide sequence ID" value="NZ_CP038095.1"/>
</dbReference>
<evidence type="ECO:0000256" key="1">
    <source>
        <dbReference type="ARBA" id="ARBA00006056"/>
    </source>
</evidence>
<dbReference type="Proteomes" id="UP000324507">
    <property type="component" value="Chromosome"/>
</dbReference>
<dbReference type="EMBL" id="CP044081">
    <property type="protein sequence ID" value="QEU09500.1"/>
    <property type="molecule type" value="Genomic_DNA"/>
</dbReference>
<reference evidence="3 4" key="1">
    <citation type="submission" date="2019-09" db="EMBL/GenBank/DDBJ databases">
        <title>FDA dAtabase for Regulatory Grade micrObial Sequences (FDA-ARGOS): Supporting development and validation of Infectious Disease Dx tests.</title>
        <authorList>
            <person name="Sciortino C."/>
            <person name="Tallon L."/>
            <person name="Sadzewicz L."/>
            <person name="Vavikolanu K."/>
            <person name="Mehta A."/>
            <person name="Aluvathingal J."/>
            <person name="Nadendla S."/>
            <person name="Nandy P."/>
            <person name="Geyer C."/>
            <person name="Yan Y."/>
            <person name="Sichtig H."/>
        </authorList>
    </citation>
    <scope>NUCLEOTIDE SEQUENCE [LARGE SCALE GENOMIC DNA]</scope>
    <source>
        <strain evidence="3 4">FDAARGOS_643</strain>
    </source>
</reference>
<dbReference type="InterPro" id="IPR036111">
    <property type="entry name" value="Mal/L-sulfo/L-lacto_DH-like_sf"/>
</dbReference>
<organism evidence="3 4">
    <name type="scientific">Paracoccus yeei</name>
    <dbReference type="NCBI Taxonomy" id="147645"/>
    <lineage>
        <taxon>Bacteria</taxon>
        <taxon>Pseudomonadati</taxon>
        <taxon>Pseudomonadota</taxon>
        <taxon>Alphaproteobacteria</taxon>
        <taxon>Rhodobacterales</taxon>
        <taxon>Paracoccaceae</taxon>
        <taxon>Paracoccus</taxon>
    </lineage>
</organism>
<dbReference type="Gene3D" id="3.30.1370.60">
    <property type="entry name" value="Hypothetical oxidoreductase yiak, domain 2"/>
    <property type="match status" value="1"/>
</dbReference>
<evidence type="ECO:0000313" key="4">
    <source>
        <dbReference type="Proteomes" id="UP000324507"/>
    </source>
</evidence>
<dbReference type="Pfam" id="PF02615">
    <property type="entry name" value="Ldh_2"/>
    <property type="match status" value="1"/>
</dbReference>
<comment type="similarity">
    <text evidence="1">Belongs to the LDH2/MDH2 oxidoreductase family.</text>
</comment>
<dbReference type="InterPro" id="IPR003767">
    <property type="entry name" value="Malate/L-lactate_DH-like"/>
</dbReference>
<dbReference type="GO" id="GO:0016491">
    <property type="term" value="F:oxidoreductase activity"/>
    <property type="evidence" value="ECO:0007669"/>
    <property type="project" value="UniProtKB-KW"/>
</dbReference>
<dbReference type="SUPFAM" id="SSF89733">
    <property type="entry name" value="L-sulfolactate dehydrogenase-like"/>
    <property type="match status" value="1"/>
</dbReference>
<dbReference type="InterPro" id="IPR043143">
    <property type="entry name" value="Mal/L-sulf/L-lact_DH-like_NADP"/>
</dbReference>
<evidence type="ECO:0000313" key="3">
    <source>
        <dbReference type="EMBL" id="QEU09500.1"/>
    </source>
</evidence>
<keyword evidence="2" id="KW-0560">Oxidoreductase</keyword>
<dbReference type="Gene3D" id="1.10.1530.10">
    <property type="match status" value="1"/>
</dbReference>